<evidence type="ECO:0000313" key="15">
    <source>
        <dbReference type="EMBL" id="KKQ90816.1"/>
    </source>
</evidence>
<evidence type="ECO:0000256" key="4">
    <source>
        <dbReference type="ARBA" id="ARBA00022598"/>
    </source>
</evidence>
<dbReference type="AlphaFoldDB" id="A0A0G0PNB6"/>
<dbReference type="NCBIfam" id="NF002378">
    <property type="entry name" value="PRK01372.1"/>
    <property type="match status" value="1"/>
</dbReference>
<dbReference type="SUPFAM" id="SSF56059">
    <property type="entry name" value="Glutathione synthetase ATP-binding domain-like"/>
    <property type="match status" value="1"/>
</dbReference>
<dbReference type="PIRSF" id="PIRSF039102">
    <property type="entry name" value="Ddl/VanB"/>
    <property type="match status" value="1"/>
</dbReference>
<dbReference type="PANTHER" id="PTHR23132">
    <property type="entry name" value="D-ALANINE--D-ALANINE LIGASE"/>
    <property type="match status" value="1"/>
</dbReference>
<dbReference type="PROSITE" id="PS00844">
    <property type="entry name" value="DALA_DALA_LIGASE_2"/>
    <property type="match status" value="1"/>
</dbReference>
<evidence type="ECO:0000256" key="2">
    <source>
        <dbReference type="ARBA" id="ARBA00010871"/>
    </source>
</evidence>
<dbReference type="InterPro" id="IPR000291">
    <property type="entry name" value="D-Ala_lig_Van_CS"/>
</dbReference>
<sequence>MDKTKVVVLMGGRSAEHEVSLMSGKRVVDSLDKEKYEVFSIVLSKEGREDSFKWVDEIKPDLVFLALHGEFGEDGRIQGWLETMNLKYTGSGVLASALGMNKIFFKRIIEDLGIRTADWKVWGEEVNFEGKCVVKPVNCGSSVGVSIVKDEANFEKAIKEAKKFDKEIIIEEFLEGVEVSCGVLGNEAPVALPVIEIIPKNDFFDYDAKYSEGMSKEICPARLDQKITDEVMKISVEIFKVLGFRGYARIDFIISKNKPYVLEINTLPGLTPNSLLPKEAMADGISYTELLDKIISLALEK</sequence>
<evidence type="ECO:0000313" key="16">
    <source>
        <dbReference type="Proteomes" id="UP000033841"/>
    </source>
</evidence>
<organism evidence="15 16">
    <name type="scientific">Candidatus Shapirobacteria bacterium GW2011_GWE1_38_92</name>
    <dbReference type="NCBI Taxonomy" id="1618489"/>
    <lineage>
        <taxon>Bacteria</taxon>
        <taxon>Candidatus Shapironibacteriota</taxon>
    </lineage>
</organism>
<comment type="catalytic activity">
    <reaction evidence="10">
        <text>2 D-alanine + ATP = D-alanyl-D-alanine + ADP + phosphate + H(+)</text>
        <dbReference type="Rhea" id="RHEA:11224"/>
        <dbReference type="ChEBI" id="CHEBI:15378"/>
        <dbReference type="ChEBI" id="CHEBI:30616"/>
        <dbReference type="ChEBI" id="CHEBI:43474"/>
        <dbReference type="ChEBI" id="CHEBI:57416"/>
        <dbReference type="ChEBI" id="CHEBI:57822"/>
        <dbReference type="ChEBI" id="CHEBI:456216"/>
        <dbReference type="EC" id="6.3.2.4"/>
    </reaction>
</comment>
<dbReference type="GO" id="GO:0071555">
    <property type="term" value="P:cell wall organization"/>
    <property type="evidence" value="ECO:0007669"/>
    <property type="project" value="UniProtKB-KW"/>
</dbReference>
<evidence type="ECO:0000256" key="9">
    <source>
        <dbReference type="ARBA" id="ARBA00023316"/>
    </source>
</evidence>
<feature type="active site" evidence="11">
    <location>
        <position position="141"/>
    </location>
</feature>
<comment type="cofactor">
    <cofactor evidence="12">
        <name>Mg(2+)</name>
        <dbReference type="ChEBI" id="CHEBI:18420"/>
    </cofactor>
    <cofactor evidence="12">
        <name>Mn(2+)</name>
        <dbReference type="ChEBI" id="CHEBI:29035"/>
    </cofactor>
    <text evidence="12">Binds 2 magnesium or manganese ions per subunit.</text>
</comment>
<evidence type="ECO:0000256" key="3">
    <source>
        <dbReference type="ARBA" id="ARBA00022490"/>
    </source>
</evidence>
<dbReference type="GO" id="GO:0009252">
    <property type="term" value="P:peptidoglycan biosynthetic process"/>
    <property type="evidence" value="ECO:0007669"/>
    <property type="project" value="UniProtKB-UniRule"/>
</dbReference>
<feature type="domain" description="ATP-grasp" evidence="14">
    <location>
        <begin position="106"/>
        <end position="296"/>
    </location>
</feature>
<reference evidence="15 16" key="1">
    <citation type="journal article" date="2015" name="Nature">
        <title>rRNA introns, odd ribosomes, and small enigmatic genomes across a large radiation of phyla.</title>
        <authorList>
            <person name="Brown C.T."/>
            <person name="Hug L.A."/>
            <person name="Thomas B.C."/>
            <person name="Sharon I."/>
            <person name="Castelle C.J."/>
            <person name="Singh A."/>
            <person name="Wilkins M.J."/>
            <person name="Williams K.H."/>
            <person name="Banfield J.F."/>
        </authorList>
    </citation>
    <scope>NUCLEOTIDE SEQUENCE [LARGE SCALE GENOMIC DNA]</scope>
</reference>
<dbReference type="GO" id="GO:0005737">
    <property type="term" value="C:cytoplasm"/>
    <property type="evidence" value="ECO:0007669"/>
    <property type="project" value="UniProtKB-SubCell"/>
</dbReference>
<dbReference type="Pfam" id="PF07478">
    <property type="entry name" value="Dala_Dala_lig_C"/>
    <property type="match status" value="1"/>
</dbReference>
<feature type="active site" evidence="11">
    <location>
        <position position="274"/>
    </location>
</feature>
<keyword evidence="8 10" id="KW-0573">Peptidoglycan synthesis</keyword>
<comment type="pathway">
    <text evidence="10">Cell wall biogenesis; peptidoglycan biosynthesis.</text>
</comment>
<comment type="subcellular location">
    <subcellularLocation>
        <location evidence="1 10">Cytoplasm</location>
    </subcellularLocation>
</comment>
<keyword evidence="7 10" id="KW-0133">Cell shape</keyword>
<dbReference type="InterPro" id="IPR013815">
    <property type="entry name" value="ATP_grasp_subdomain_1"/>
</dbReference>
<dbReference type="EMBL" id="LBVR01000028">
    <property type="protein sequence ID" value="KKQ90816.1"/>
    <property type="molecule type" value="Genomic_DNA"/>
</dbReference>
<dbReference type="SUPFAM" id="SSF52440">
    <property type="entry name" value="PreATP-grasp domain"/>
    <property type="match status" value="1"/>
</dbReference>
<evidence type="ECO:0000256" key="12">
    <source>
        <dbReference type="PIRSR" id="PIRSR039102-3"/>
    </source>
</evidence>
<evidence type="ECO:0000256" key="8">
    <source>
        <dbReference type="ARBA" id="ARBA00022984"/>
    </source>
</evidence>
<keyword evidence="12" id="KW-0479">Metal-binding</keyword>
<keyword evidence="3 10" id="KW-0963">Cytoplasm</keyword>
<dbReference type="EC" id="6.3.2.4" evidence="10"/>
<dbReference type="SMART" id="SM01209">
    <property type="entry name" value="GARS_A"/>
    <property type="match status" value="1"/>
</dbReference>
<feature type="binding site" evidence="12">
    <location>
        <position position="263"/>
    </location>
    <ligand>
        <name>Mg(2+)</name>
        <dbReference type="ChEBI" id="CHEBI:18420"/>
        <label>2</label>
    </ligand>
</feature>
<accession>A0A0G0PNB6</accession>
<dbReference type="PATRIC" id="fig|1618489.3.peg.461"/>
<evidence type="ECO:0000256" key="5">
    <source>
        <dbReference type="ARBA" id="ARBA00022741"/>
    </source>
</evidence>
<dbReference type="PROSITE" id="PS00843">
    <property type="entry name" value="DALA_DALA_LIGASE_1"/>
    <property type="match status" value="1"/>
</dbReference>
<evidence type="ECO:0000256" key="6">
    <source>
        <dbReference type="ARBA" id="ARBA00022840"/>
    </source>
</evidence>
<comment type="similarity">
    <text evidence="2 10">Belongs to the D-alanine--D-alanine ligase family.</text>
</comment>
<evidence type="ECO:0000256" key="1">
    <source>
        <dbReference type="ARBA" id="ARBA00004496"/>
    </source>
</evidence>
<proteinExistence type="inferred from homology"/>
<keyword evidence="6 13" id="KW-0067">ATP-binding</keyword>
<evidence type="ECO:0000256" key="10">
    <source>
        <dbReference type="HAMAP-Rule" id="MF_00047"/>
    </source>
</evidence>
<dbReference type="Gene3D" id="3.40.50.20">
    <property type="match status" value="1"/>
</dbReference>
<dbReference type="Proteomes" id="UP000033841">
    <property type="component" value="Unassembled WGS sequence"/>
</dbReference>
<comment type="function">
    <text evidence="10">Cell wall formation.</text>
</comment>
<dbReference type="PROSITE" id="PS50975">
    <property type="entry name" value="ATP_GRASP"/>
    <property type="match status" value="1"/>
</dbReference>
<dbReference type="GO" id="GO:0008716">
    <property type="term" value="F:D-alanine-D-alanine ligase activity"/>
    <property type="evidence" value="ECO:0007669"/>
    <property type="project" value="UniProtKB-UniRule"/>
</dbReference>
<name>A0A0G0PNB6_9BACT</name>
<keyword evidence="4 10" id="KW-0436">Ligase</keyword>
<evidence type="ECO:0000256" key="13">
    <source>
        <dbReference type="PROSITE-ProRule" id="PRU00409"/>
    </source>
</evidence>
<feature type="binding site" evidence="12">
    <location>
        <position position="265"/>
    </location>
    <ligand>
        <name>Mg(2+)</name>
        <dbReference type="ChEBI" id="CHEBI:18420"/>
        <label>2</label>
    </ligand>
</feature>
<feature type="active site" evidence="11">
    <location>
        <position position="16"/>
    </location>
</feature>
<dbReference type="InterPro" id="IPR016185">
    <property type="entry name" value="PreATP-grasp_dom_sf"/>
</dbReference>
<evidence type="ECO:0000259" key="14">
    <source>
        <dbReference type="PROSITE" id="PS50975"/>
    </source>
</evidence>
<dbReference type="InterPro" id="IPR011127">
    <property type="entry name" value="Dala_Dala_lig_N"/>
</dbReference>
<dbReference type="GO" id="GO:0046872">
    <property type="term" value="F:metal ion binding"/>
    <property type="evidence" value="ECO:0007669"/>
    <property type="project" value="UniProtKB-KW"/>
</dbReference>
<keyword evidence="12" id="KW-0460">Magnesium</keyword>
<dbReference type="GO" id="GO:0008360">
    <property type="term" value="P:regulation of cell shape"/>
    <property type="evidence" value="ECO:0007669"/>
    <property type="project" value="UniProtKB-KW"/>
</dbReference>
<gene>
    <name evidence="10" type="primary">ddl</name>
    <name evidence="15" type="ORF">UT14_C0028G0006</name>
</gene>
<keyword evidence="9 10" id="KW-0961">Cell wall biogenesis/degradation</keyword>
<keyword evidence="5 13" id="KW-0547">Nucleotide-binding</keyword>
<dbReference type="Gene3D" id="3.30.1490.20">
    <property type="entry name" value="ATP-grasp fold, A domain"/>
    <property type="match status" value="1"/>
</dbReference>
<dbReference type="InterPro" id="IPR011761">
    <property type="entry name" value="ATP-grasp"/>
</dbReference>
<keyword evidence="12" id="KW-0464">Manganese</keyword>
<comment type="caution">
    <text evidence="15">The sequence shown here is derived from an EMBL/GenBank/DDBJ whole genome shotgun (WGS) entry which is preliminary data.</text>
</comment>
<evidence type="ECO:0000256" key="7">
    <source>
        <dbReference type="ARBA" id="ARBA00022960"/>
    </source>
</evidence>
<dbReference type="GO" id="GO:0005524">
    <property type="term" value="F:ATP binding"/>
    <property type="evidence" value="ECO:0007669"/>
    <property type="project" value="UniProtKB-UniRule"/>
</dbReference>
<dbReference type="HAMAP" id="MF_00047">
    <property type="entry name" value="Dala_Dala_lig"/>
    <property type="match status" value="1"/>
</dbReference>
<dbReference type="InterPro" id="IPR005905">
    <property type="entry name" value="D_ala_D_ala"/>
</dbReference>
<evidence type="ECO:0000256" key="11">
    <source>
        <dbReference type="PIRSR" id="PIRSR039102-1"/>
    </source>
</evidence>
<dbReference type="PANTHER" id="PTHR23132:SF23">
    <property type="entry name" value="D-ALANINE--D-ALANINE LIGASE B"/>
    <property type="match status" value="1"/>
</dbReference>
<dbReference type="UniPathway" id="UPA00219"/>
<feature type="binding site" evidence="12">
    <location>
        <position position="251"/>
    </location>
    <ligand>
        <name>Mg(2+)</name>
        <dbReference type="ChEBI" id="CHEBI:18420"/>
        <label>1</label>
    </ligand>
</feature>
<dbReference type="Pfam" id="PF01820">
    <property type="entry name" value="Dala_Dala_lig_N"/>
    <property type="match status" value="2"/>
</dbReference>
<dbReference type="Gene3D" id="3.30.470.20">
    <property type="entry name" value="ATP-grasp fold, B domain"/>
    <property type="match status" value="1"/>
</dbReference>
<dbReference type="NCBIfam" id="TIGR01205">
    <property type="entry name" value="D_ala_D_alaTIGR"/>
    <property type="match status" value="1"/>
</dbReference>
<feature type="binding site" evidence="12">
    <location>
        <position position="263"/>
    </location>
    <ligand>
        <name>Mg(2+)</name>
        <dbReference type="ChEBI" id="CHEBI:18420"/>
        <label>1</label>
    </ligand>
</feature>
<dbReference type="InterPro" id="IPR011095">
    <property type="entry name" value="Dala_Dala_lig_C"/>
</dbReference>
<protein>
    <recommendedName>
        <fullName evidence="10">D-alanine--D-alanine ligase</fullName>
        <ecNumber evidence="10">6.3.2.4</ecNumber>
    </recommendedName>
    <alternativeName>
        <fullName evidence="10">D-Ala-D-Ala ligase</fullName>
    </alternativeName>
    <alternativeName>
        <fullName evidence="10">D-alanylalanine synthetase</fullName>
    </alternativeName>
</protein>